<dbReference type="RefSeq" id="WP_109281688.1">
    <property type="nucleotide sequence ID" value="NZ_JBFAUK010000010.1"/>
</dbReference>
<evidence type="ECO:0000256" key="2">
    <source>
        <dbReference type="ARBA" id="ARBA00023125"/>
    </source>
</evidence>
<dbReference type="Pfam" id="PF12625">
    <property type="entry name" value="Arabinose_bd"/>
    <property type="match status" value="1"/>
</dbReference>
<reference evidence="5 6" key="1">
    <citation type="submission" date="2024-06" db="EMBL/GenBank/DDBJ databases">
        <title>The Natural Products Discovery Center: Release of the First 8490 Sequenced Strains for Exploring Actinobacteria Biosynthetic Diversity.</title>
        <authorList>
            <person name="Kalkreuter E."/>
            <person name="Kautsar S.A."/>
            <person name="Yang D."/>
            <person name="Bader C.D."/>
            <person name="Teijaro C.N."/>
            <person name="Fluegel L."/>
            <person name="Davis C.M."/>
            <person name="Simpson J.R."/>
            <person name="Lauterbach L."/>
            <person name="Steele A.D."/>
            <person name="Gui C."/>
            <person name="Meng S."/>
            <person name="Li G."/>
            <person name="Viehrig K."/>
            <person name="Ye F."/>
            <person name="Su P."/>
            <person name="Kiefer A.F."/>
            <person name="Nichols A."/>
            <person name="Cepeda A.J."/>
            <person name="Yan W."/>
            <person name="Fan B."/>
            <person name="Jiang Y."/>
            <person name="Adhikari A."/>
            <person name="Zheng C.-J."/>
            <person name="Schuster L."/>
            <person name="Cowan T.M."/>
            <person name="Smanski M.J."/>
            <person name="Chevrette M.G."/>
            <person name="De Carvalho L.P.S."/>
            <person name="Shen B."/>
        </authorList>
    </citation>
    <scope>NUCLEOTIDE SEQUENCE [LARGE SCALE GENOMIC DNA]</scope>
    <source>
        <strain evidence="5 6">NPDC052347</strain>
    </source>
</reference>
<gene>
    <name evidence="5" type="ORF">AB0L16_15005</name>
</gene>
<keyword evidence="1" id="KW-0805">Transcription regulation</keyword>
<evidence type="ECO:0000256" key="3">
    <source>
        <dbReference type="ARBA" id="ARBA00023163"/>
    </source>
</evidence>
<keyword evidence="2" id="KW-0238">DNA-binding</keyword>
<dbReference type="PANTHER" id="PTHR47894:SF1">
    <property type="entry name" value="HTH-TYPE TRANSCRIPTIONAL REGULATOR VQSM"/>
    <property type="match status" value="1"/>
</dbReference>
<dbReference type="PROSITE" id="PS01124">
    <property type="entry name" value="HTH_ARAC_FAMILY_2"/>
    <property type="match status" value="1"/>
</dbReference>
<sequence length="348" mass="37659">MAGSTDKGTTSSAVARLVVDGAAELGIPRAKYAHLLGLAPEYLNDDLYRTPSASAIHVWELMVVKASWTEVAPLLVRRSQLGSLGLWDYLLTSGPTLLDGARDSSTYLATIADAGTEAIEIVEDGEQITISHVNLADLTYDAASAIRSFALGLYQRRLGEAARRQLVPTRVALAAKAPRRHGSLVELYGTRAIDFEAPVSSITFLASDLRAATPYAQPGLSTVLRRHAEQSLAASIPLHSWLDTFQVALRAAYADDAVTLASVAQRLAVSTRTLQRRLDEHGTTWSEQVESVRREQITQLLRTTDLSIDSIATRTGYANARALRRAVQRWYGDTPGALRQALNGAAPV</sequence>
<keyword evidence="3" id="KW-0804">Transcription</keyword>
<dbReference type="Gene3D" id="1.10.10.60">
    <property type="entry name" value="Homeodomain-like"/>
    <property type="match status" value="1"/>
</dbReference>
<feature type="domain" description="HTH araC/xylS-type" evidence="4">
    <location>
        <begin position="243"/>
        <end position="341"/>
    </location>
</feature>
<dbReference type="Pfam" id="PF12833">
    <property type="entry name" value="HTH_18"/>
    <property type="match status" value="1"/>
</dbReference>
<evidence type="ECO:0000259" key="4">
    <source>
        <dbReference type="PROSITE" id="PS01124"/>
    </source>
</evidence>
<proteinExistence type="predicted"/>
<dbReference type="Proteomes" id="UP001552594">
    <property type="component" value="Unassembled WGS sequence"/>
</dbReference>
<evidence type="ECO:0000256" key="1">
    <source>
        <dbReference type="ARBA" id="ARBA00023015"/>
    </source>
</evidence>
<dbReference type="InterPro" id="IPR018060">
    <property type="entry name" value="HTH_AraC"/>
</dbReference>
<dbReference type="SUPFAM" id="SSF46689">
    <property type="entry name" value="Homeodomain-like"/>
    <property type="match status" value="1"/>
</dbReference>
<comment type="caution">
    <text evidence="5">The sequence shown here is derived from an EMBL/GenBank/DDBJ whole genome shotgun (WGS) entry which is preliminary data.</text>
</comment>
<dbReference type="SMART" id="SM00342">
    <property type="entry name" value="HTH_ARAC"/>
    <property type="match status" value="1"/>
</dbReference>
<protein>
    <submittedName>
        <fullName evidence="5">Helix-turn-helix domain-containing protein</fullName>
    </submittedName>
</protein>
<keyword evidence="6" id="KW-1185">Reference proteome</keyword>
<accession>A0ABV3JY02</accession>
<evidence type="ECO:0000313" key="6">
    <source>
        <dbReference type="Proteomes" id="UP001552594"/>
    </source>
</evidence>
<dbReference type="InterPro" id="IPR032687">
    <property type="entry name" value="AraC-type_N"/>
</dbReference>
<evidence type="ECO:0000313" key="5">
    <source>
        <dbReference type="EMBL" id="MEV5507766.1"/>
    </source>
</evidence>
<dbReference type="InterPro" id="IPR009057">
    <property type="entry name" value="Homeodomain-like_sf"/>
</dbReference>
<dbReference type="EMBL" id="JBFAUK010000010">
    <property type="protein sequence ID" value="MEV5507766.1"/>
    <property type="molecule type" value="Genomic_DNA"/>
</dbReference>
<name>A0ABV3JY02_STRON</name>
<organism evidence="5 6">
    <name type="scientific">Streptomyces orinoci</name>
    <name type="common">Streptoverticillium orinoci</name>
    <dbReference type="NCBI Taxonomy" id="67339"/>
    <lineage>
        <taxon>Bacteria</taxon>
        <taxon>Bacillati</taxon>
        <taxon>Actinomycetota</taxon>
        <taxon>Actinomycetes</taxon>
        <taxon>Kitasatosporales</taxon>
        <taxon>Streptomycetaceae</taxon>
        <taxon>Streptomyces</taxon>
    </lineage>
</organism>
<dbReference type="PANTHER" id="PTHR47894">
    <property type="entry name" value="HTH-TYPE TRANSCRIPTIONAL REGULATOR GADX"/>
    <property type="match status" value="1"/>
</dbReference>